<keyword evidence="13" id="KW-1185">Reference proteome</keyword>
<comment type="catalytic activity">
    <reaction evidence="6 7">
        <text>UDP-alpha-D-glucose + 2 NAD(+) + H2O = UDP-alpha-D-glucuronate + 2 NADH + 3 H(+)</text>
        <dbReference type="Rhea" id="RHEA:23596"/>
        <dbReference type="ChEBI" id="CHEBI:15377"/>
        <dbReference type="ChEBI" id="CHEBI:15378"/>
        <dbReference type="ChEBI" id="CHEBI:57540"/>
        <dbReference type="ChEBI" id="CHEBI:57945"/>
        <dbReference type="ChEBI" id="CHEBI:58052"/>
        <dbReference type="ChEBI" id="CHEBI:58885"/>
        <dbReference type="EC" id="1.1.1.22"/>
    </reaction>
</comment>
<evidence type="ECO:0000256" key="1">
    <source>
        <dbReference type="ARBA" id="ARBA00004701"/>
    </source>
</evidence>
<sequence>MFDLPPQFNDQLSGQTAFAPLRVIDEKPSISVVGLGYVGAVSTACLSGLGHYVIGVDIDADKVDCIAGGKSPIHEQDLERLLREGVDNGLVTATTNLVQAVVDTDVTFVSVGTPTGPDGGCDHSYIEAAARAIGEGLKHKNGFHVVVMRCSIPPGVTMNFMAPIIEETSGKVAGLDFGVCFNPEFLREGVAVEDFYAPPKTVIGANDDRSAMIMTRIFEAVDEAPIVTSIETAEMVKYVDNVWHATKVCFANEVGRLCKPLGVDSHDVMDVFVQDTKLNLSSYYLKPGFAFGGSCLPKEVRAVAHIAKEAGVSLPMIESLGVSNTTHIARAIEMVRETGAKTVGVLGLAFKPGTDDLRESPILEVIAALNGEGVKVVVHDPAITPETPLAGQLAYVRHGSAGLKSLAADLPSMLRGDCSAVVEAADALIVTHANDLYRDAVANSGATPVIDLVRLKREAASRPNYNGIGW</sequence>
<evidence type="ECO:0000256" key="7">
    <source>
        <dbReference type="PIRNR" id="PIRNR000124"/>
    </source>
</evidence>
<dbReference type="Pfam" id="PF03720">
    <property type="entry name" value="UDPG_MGDP_dh_C"/>
    <property type="match status" value="1"/>
</dbReference>
<feature type="binding site" evidence="9">
    <location>
        <position position="237"/>
    </location>
    <ligand>
        <name>substrate</name>
    </ligand>
</feature>
<dbReference type="PANTHER" id="PTHR43750">
    <property type="entry name" value="UDP-GLUCOSE 6-DEHYDROGENASE TUAD"/>
    <property type="match status" value="1"/>
</dbReference>
<dbReference type="GO" id="GO:0006065">
    <property type="term" value="P:UDP-glucuronate biosynthetic process"/>
    <property type="evidence" value="ECO:0007669"/>
    <property type="project" value="UniProtKB-UniPathway"/>
</dbReference>
<feature type="binding site" evidence="9">
    <location>
        <begin position="185"/>
        <end position="188"/>
    </location>
    <ligand>
        <name>substrate</name>
    </ligand>
</feature>
<reference evidence="12 13" key="1">
    <citation type="submission" date="2018-03" db="EMBL/GenBank/DDBJ databases">
        <authorList>
            <person name="Keele B.F."/>
        </authorList>
    </citation>
    <scope>NUCLEOTIDE SEQUENCE [LARGE SCALE GENOMIC DNA]</scope>
    <source>
        <strain evidence="12 13">CECT 8599</strain>
    </source>
</reference>
<dbReference type="InterPro" id="IPR017476">
    <property type="entry name" value="UDP-Glc/GDP-Man"/>
</dbReference>
<dbReference type="SMART" id="SM00984">
    <property type="entry name" value="UDPG_MGDP_dh_C"/>
    <property type="match status" value="1"/>
</dbReference>
<dbReference type="InterPro" id="IPR008927">
    <property type="entry name" value="6-PGluconate_DH-like_C_sf"/>
</dbReference>
<gene>
    <name evidence="12" type="primary">algD</name>
    <name evidence="12" type="ORF">ASD8599_01358</name>
</gene>
<evidence type="ECO:0000256" key="10">
    <source>
        <dbReference type="PIRSR" id="PIRSR500134-3"/>
    </source>
</evidence>
<dbReference type="EC" id="1.1.1.22" evidence="3 7"/>
<dbReference type="GO" id="GO:0000271">
    <property type="term" value="P:polysaccharide biosynthetic process"/>
    <property type="evidence" value="ECO:0007669"/>
    <property type="project" value="InterPro"/>
</dbReference>
<evidence type="ECO:0000256" key="9">
    <source>
        <dbReference type="PIRSR" id="PIRSR500134-2"/>
    </source>
</evidence>
<dbReference type="SUPFAM" id="SSF48179">
    <property type="entry name" value="6-phosphogluconate dehydrogenase C-terminal domain-like"/>
    <property type="match status" value="1"/>
</dbReference>
<dbReference type="PIRSF" id="PIRSF500134">
    <property type="entry name" value="UDPglc_DH_bac"/>
    <property type="match status" value="1"/>
</dbReference>
<name>A0A2R8BC25_9RHOB</name>
<evidence type="ECO:0000313" key="13">
    <source>
        <dbReference type="Proteomes" id="UP000244880"/>
    </source>
</evidence>
<dbReference type="InterPro" id="IPR014027">
    <property type="entry name" value="UDP-Glc/GDP-Man_DH_C"/>
</dbReference>
<dbReference type="PANTHER" id="PTHR43750:SF1">
    <property type="entry name" value="GDP-MANNOSE 6-DEHYDROGENASE"/>
    <property type="match status" value="1"/>
</dbReference>
<feature type="binding site" evidence="10">
    <location>
        <position position="62"/>
    </location>
    <ligand>
        <name>NAD(+)</name>
        <dbReference type="ChEBI" id="CHEBI:57540"/>
    </ligand>
</feature>
<dbReference type="Proteomes" id="UP000244880">
    <property type="component" value="Unassembled WGS sequence"/>
</dbReference>
<feature type="domain" description="UDP-glucose/GDP-mannose dehydrogenase C-terminal" evidence="11">
    <location>
        <begin position="344"/>
        <end position="458"/>
    </location>
</feature>
<comment type="pathway">
    <text evidence="1">Nucleotide-sugar biosynthesis; UDP-alpha-D-glucuronate biosynthesis; UDP-alpha-D-glucuronate from UDP-alpha-D-glucose: step 1/1.</text>
</comment>
<dbReference type="OrthoDB" id="9803238at2"/>
<dbReference type="EMBL" id="OMOR01000001">
    <property type="protein sequence ID" value="SPH20619.1"/>
    <property type="molecule type" value="Genomic_DNA"/>
</dbReference>
<dbReference type="NCBIfam" id="TIGR03026">
    <property type="entry name" value="NDP-sugDHase"/>
    <property type="match status" value="1"/>
</dbReference>
<feature type="binding site" evidence="9">
    <location>
        <position position="292"/>
    </location>
    <ligand>
        <name>substrate</name>
    </ligand>
</feature>
<dbReference type="InterPro" id="IPR001732">
    <property type="entry name" value="UDP-Glc/GDP-Man_DH_N"/>
</dbReference>
<evidence type="ECO:0000256" key="6">
    <source>
        <dbReference type="ARBA" id="ARBA00047473"/>
    </source>
</evidence>
<dbReference type="AlphaFoldDB" id="A0A2R8BC25"/>
<proteinExistence type="inferred from homology"/>
<keyword evidence="5 7" id="KW-0520">NAD</keyword>
<dbReference type="Gene3D" id="3.40.50.720">
    <property type="entry name" value="NAD(P)-binding Rossmann-like Domain"/>
    <property type="match status" value="2"/>
</dbReference>
<dbReference type="GO" id="GO:0051287">
    <property type="term" value="F:NAD binding"/>
    <property type="evidence" value="ECO:0007669"/>
    <property type="project" value="InterPro"/>
</dbReference>
<organism evidence="12 13">
    <name type="scientific">Ascidiaceihabitans donghaensis</name>
    <dbReference type="NCBI Taxonomy" id="1510460"/>
    <lineage>
        <taxon>Bacteria</taxon>
        <taxon>Pseudomonadati</taxon>
        <taxon>Pseudomonadota</taxon>
        <taxon>Alphaproteobacteria</taxon>
        <taxon>Rhodobacterales</taxon>
        <taxon>Paracoccaceae</taxon>
        <taxon>Ascidiaceihabitans</taxon>
    </lineage>
</organism>
<dbReference type="GO" id="GO:0003979">
    <property type="term" value="F:UDP-glucose 6-dehydrogenase activity"/>
    <property type="evidence" value="ECO:0007669"/>
    <property type="project" value="UniProtKB-EC"/>
</dbReference>
<feature type="binding site" evidence="10">
    <location>
        <position position="358"/>
    </location>
    <ligand>
        <name>NAD(+)</name>
        <dbReference type="ChEBI" id="CHEBI:57540"/>
    </ligand>
</feature>
<evidence type="ECO:0000313" key="12">
    <source>
        <dbReference type="EMBL" id="SPH20619.1"/>
    </source>
</evidence>
<evidence type="ECO:0000256" key="3">
    <source>
        <dbReference type="ARBA" id="ARBA00012954"/>
    </source>
</evidence>
<feature type="binding site" evidence="9">
    <location>
        <begin position="284"/>
        <end position="288"/>
    </location>
    <ligand>
        <name>substrate</name>
    </ligand>
</feature>
<feature type="binding site" evidence="9">
    <location>
        <position position="351"/>
    </location>
    <ligand>
        <name>substrate</name>
    </ligand>
</feature>
<evidence type="ECO:0000259" key="11">
    <source>
        <dbReference type="SMART" id="SM00984"/>
    </source>
</evidence>
<feature type="binding site" evidence="10">
    <location>
        <position position="298"/>
    </location>
    <ligand>
        <name>NAD(+)</name>
        <dbReference type="ChEBI" id="CHEBI:57540"/>
    </ligand>
</feature>
<accession>A0A2R8BC25</accession>
<dbReference type="InterPro" id="IPR014026">
    <property type="entry name" value="UDP-Glc/GDP-Man_DH_dimer"/>
</dbReference>
<dbReference type="RefSeq" id="WP_108827812.1">
    <property type="nucleotide sequence ID" value="NZ_OMOR01000001.1"/>
</dbReference>
<dbReference type="InterPro" id="IPR036291">
    <property type="entry name" value="NAD(P)-bd_dom_sf"/>
</dbReference>
<feature type="binding site" evidence="10">
    <location>
        <position position="113"/>
    </location>
    <ligand>
        <name>NAD(+)</name>
        <dbReference type="ChEBI" id="CHEBI:57540"/>
    </ligand>
</feature>
<feature type="binding site" evidence="10">
    <location>
        <position position="188"/>
    </location>
    <ligand>
        <name>NAD(+)</name>
        <dbReference type="ChEBI" id="CHEBI:57540"/>
    </ligand>
</feature>
<feature type="active site" description="Nucleophile" evidence="8">
    <location>
        <position position="295"/>
    </location>
</feature>
<evidence type="ECO:0000256" key="5">
    <source>
        <dbReference type="ARBA" id="ARBA00023027"/>
    </source>
</evidence>
<dbReference type="Pfam" id="PF03721">
    <property type="entry name" value="UDPG_MGDP_dh_N"/>
    <property type="match status" value="1"/>
</dbReference>
<dbReference type="InterPro" id="IPR028357">
    <property type="entry name" value="UDPglc_DH_bac"/>
</dbReference>
<dbReference type="Pfam" id="PF00984">
    <property type="entry name" value="UDPG_MGDP_dh"/>
    <property type="match status" value="1"/>
</dbReference>
<dbReference type="InterPro" id="IPR036220">
    <property type="entry name" value="UDP-Glc/GDP-Man_DH_C_sf"/>
</dbReference>
<dbReference type="PIRSF" id="PIRSF000124">
    <property type="entry name" value="UDPglc_GDPman_dh"/>
    <property type="match status" value="1"/>
</dbReference>
<dbReference type="SUPFAM" id="SSF51735">
    <property type="entry name" value="NAD(P)-binding Rossmann-fold domains"/>
    <property type="match status" value="1"/>
</dbReference>
<keyword evidence="4 7" id="KW-0560">Oxidoreductase</keyword>
<dbReference type="Gene3D" id="1.20.5.170">
    <property type="match status" value="1"/>
</dbReference>
<evidence type="ECO:0000256" key="2">
    <source>
        <dbReference type="ARBA" id="ARBA00006601"/>
    </source>
</evidence>
<comment type="similarity">
    <text evidence="2 7">Belongs to the UDP-glucose/GDP-mannose dehydrogenase family.</text>
</comment>
<evidence type="ECO:0000256" key="8">
    <source>
        <dbReference type="PIRSR" id="PIRSR500134-1"/>
    </source>
</evidence>
<dbReference type="SUPFAM" id="SSF52413">
    <property type="entry name" value="UDP-glucose/GDP-mannose dehydrogenase C-terminal domain"/>
    <property type="match status" value="1"/>
</dbReference>
<feature type="binding site" evidence="10">
    <location>
        <position position="57"/>
    </location>
    <ligand>
        <name>NAD(+)</name>
        <dbReference type="ChEBI" id="CHEBI:57540"/>
    </ligand>
</feature>
<dbReference type="UniPathway" id="UPA00038">
    <property type="reaction ID" value="UER00491"/>
</dbReference>
<evidence type="ECO:0000256" key="4">
    <source>
        <dbReference type="ARBA" id="ARBA00023002"/>
    </source>
</evidence>
<protein>
    <recommendedName>
        <fullName evidence="3 7">UDP-glucose 6-dehydrogenase</fullName>
        <ecNumber evidence="3 7">1.1.1.22</ecNumber>
    </recommendedName>
</protein>